<dbReference type="EMBL" id="CAJPIN010020278">
    <property type="protein sequence ID" value="CAG2062431.1"/>
    <property type="molecule type" value="Genomic_DNA"/>
</dbReference>
<keyword evidence="2" id="KW-1185">Reference proteome</keyword>
<proteinExistence type="predicted"/>
<gene>
    <name evidence="1" type="ORF">TPAB3V08_LOCUS9382</name>
</gene>
<comment type="caution">
    <text evidence="1">The sequence shown here is derived from an EMBL/GenBank/DDBJ whole genome shotgun (WGS) entry which is preliminary data.</text>
</comment>
<organism evidence="1 2">
    <name type="scientific">Timema podura</name>
    <name type="common">Walking stick</name>
    <dbReference type="NCBI Taxonomy" id="61482"/>
    <lineage>
        <taxon>Eukaryota</taxon>
        <taxon>Metazoa</taxon>
        <taxon>Ecdysozoa</taxon>
        <taxon>Arthropoda</taxon>
        <taxon>Hexapoda</taxon>
        <taxon>Insecta</taxon>
        <taxon>Pterygota</taxon>
        <taxon>Neoptera</taxon>
        <taxon>Polyneoptera</taxon>
        <taxon>Phasmatodea</taxon>
        <taxon>Timematodea</taxon>
        <taxon>Timematoidea</taxon>
        <taxon>Timematidae</taxon>
        <taxon>Timema</taxon>
    </lineage>
</organism>
<dbReference type="Proteomes" id="UP001153148">
    <property type="component" value="Unassembled WGS sequence"/>
</dbReference>
<accession>A0ABN7P5L5</accession>
<name>A0ABN7P5L5_TIMPD</name>
<evidence type="ECO:0000313" key="2">
    <source>
        <dbReference type="Proteomes" id="UP001153148"/>
    </source>
</evidence>
<protein>
    <submittedName>
        <fullName evidence="1">Uncharacterized protein</fullName>
    </submittedName>
</protein>
<sequence length="237" mass="26050">MLVLFQCLTKLIDLSIVQPHHQVCFVHHVACLPKLLSLHHHHPLFPLLSPQHPVLSKLLWHQILEHHKPHIQPVTLISVIHGQECVNVRLAGTDTPAQDLVPSTSGAKAVITCATVRMMPNAHQSTAPASAQLVSGEQTAVSCVHQEHLVKTVLTNVPVRMELLVPRRMAVATVHPSTPLASMSSSAWSIHLVHGIPIGWEGQQCDRPCNEKFFGKDCSQQCKCLNNAACNPQNGMY</sequence>
<dbReference type="Gene3D" id="2.170.300.10">
    <property type="entry name" value="Tie2 ligand-binding domain superfamily"/>
    <property type="match status" value="1"/>
</dbReference>
<reference evidence="1" key="1">
    <citation type="submission" date="2021-03" db="EMBL/GenBank/DDBJ databases">
        <authorList>
            <person name="Tran Van P."/>
        </authorList>
    </citation>
    <scope>NUCLEOTIDE SEQUENCE</scope>
</reference>
<evidence type="ECO:0000313" key="1">
    <source>
        <dbReference type="EMBL" id="CAG2062431.1"/>
    </source>
</evidence>
<feature type="non-terminal residue" evidence="1">
    <location>
        <position position="237"/>
    </location>
</feature>